<name>E7N0G6_9FIRM</name>
<keyword evidence="2" id="KW-0378">Hydrolase</keyword>
<evidence type="ECO:0000313" key="5">
    <source>
        <dbReference type="EMBL" id="EFW30317.1"/>
    </source>
</evidence>
<dbReference type="STRING" id="749551.HMPREF9555_00466"/>
<dbReference type="CDD" id="cd11333">
    <property type="entry name" value="AmyAc_SI_OligoGlu_DGase"/>
    <property type="match status" value="1"/>
</dbReference>
<gene>
    <name evidence="5" type="ORF">HMPREF9555_00466</name>
</gene>
<dbReference type="Gene3D" id="3.90.400.10">
    <property type="entry name" value="Oligo-1,6-glucosidase, Domain 2"/>
    <property type="match status" value="1"/>
</dbReference>
<dbReference type="GO" id="GO:0004556">
    <property type="term" value="F:alpha-amylase activity"/>
    <property type="evidence" value="ECO:0007669"/>
    <property type="project" value="TreeGrafter"/>
</dbReference>
<dbReference type="FunFam" id="3.90.400.10:FF:000002">
    <property type="entry name" value="Sucrose isomerase"/>
    <property type="match status" value="1"/>
</dbReference>
<dbReference type="InterPro" id="IPR017853">
    <property type="entry name" value="GH"/>
</dbReference>
<dbReference type="InterPro" id="IPR013780">
    <property type="entry name" value="Glyco_hydro_b"/>
</dbReference>
<evidence type="ECO:0000259" key="4">
    <source>
        <dbReference type="SMART" id="SM00642"/>
    </source>
</evidence>
<protein>
    <submittedName>
        <fullName evidence="5">Alpha amylase, catalytic domain protein</fullName>
    </submittedName>
</protein>
<dbReference type="NCBIfam" id="NF008183">
    <property type="entry name" value="PRK10933.1"/>
    <property type="match status" value="1"/>
</dbReference>
<dbReference type="GO" id="GO:0009313">
    <property type="term" value="P:oligosaccharide catabolic process"/>
    <property type="evidence" value="ECO:0007669"/>
    <property type="project" value="TreeGrafter"/>
</dbReference>
<accession>E7N0G6</accession>
<feature type="domain" description="Glycosyl hydrolase family 13 catalytic" evidence="4">
    <location>
        <begin position="33"/>
        <end position="440"/>
    </location>
</feature>
<dbReference type="InterPro" id="IPR045857">
    <property type="entry name" value="O16G_dom_2"/>
</dbReference>
<dbReference type="Gene3D" id="3.20.20.80">
    <property type="entry name" value="Glycosidases"/>
    <property type="match status" value="1"/>
</dbReference>
<evidence type="ECO:0000313" key="6">
    <source>
        <dbReference type="Proteomes" id="UP000004633"/>
    </source>
</evidence>
<comment type="similarity">
    <text evidence="1">Belongs to the glycosyl hydrolase 13 family.</text>
</comment>
<dbReference type="InterPro" id="IPR006047">
    <property type="entry name" value="GH13_cat_dom"/>
</dbReference>
<proteinExistence type="inferred from homology"/>
<dbReference type="PANTHER" id="PTHR10357">
    <property type="entry name" value="ALPHA-AMYLASE FAMILY MEMBER"/>
    <property type="match status" value="1"/>
</dbReference>
<keyword evidence="3" id="KW-0326">Glycosidase</keyword>
<dbReference type="EMBL" id="AECV01000004">
    <property type="protein sequence ID" value="EFW30317.1"/>
    <property type="molecule type" value="Genomic_DNA"/>
</dbReference>
<dbReference type="Gene3D" id="2.60.40.1180">
    <property type="entry name" value="Golgi alpha-mannosidase II"/>
    <property type="match status" value="1"/>
</dbReference>
<organism evidence="5 6">
    <name type="scientific">Selenomonas artemidis F0399</name>
    <dbReference type="NCBI Taxonomy" id="749551"/>
    <lineage>
        <taxon>Bacteria</taxon>
        <taxon>Bacillati</taxon>
        <taxon>Bacillota</taxon>
        <taxon>Negativicutes</taxon>
        <taxon>Selenomonadales</taxon>
        <taxon>Selenomonadaceae</taxon>
        <taxon>Selenomonas</taxon>
    </lineage>
</organism>
<dbReference type="HOGENOM" id="CLU_006462_1_2_9"/>
<evidence type="ECO:0000256" key="1">
    <source>
        <dbReference type="ARBA" id="ARBA00008061"/>
    </source>
</evidence>
<dbReference type="AlphaFoldDB" id="E7N0G6"/>
<dbReference type="SUPFAM" id="SSF51011">
    <property type="entry name" value="Glycosyl hydrolase domain"/>
    <property type="match status" value="1"/>
</dbReference>
<dbReference type="SUPFAM" id="SSF51445">
    <property type="entry name" value="(Trans)glycosidases"/>
    <property type="match status" value="1"/>
</dbReference>
<reference evidence="5 6" key="1">
    <citation type="submission" date="2010-08" db="EMBL/GenBank/DDBJ databases">
        <authorList>
            <person name="Weinstock G."/>
            <person name="Sodergren E."/>
            <person name="Clifton S."/>
            <person name="Fulton L."/>
            <person name="Fulton B."/>
            <person name="Courtney L."/>
            <person name="Fronick C."/>
            <person name="Harrison M."/>
            <person name="Strong C."/>
            <person name="Farmer C."/>
            <person name="Delahaunty K."/>
            <person name="Markovic C."/>
            <person name="Hall O."/>
            <person name="Minx P."/>
            <person name="Tomlinson C."/>
            <person name="Mitreva M."/>
            <person name="Hou S."/>
            <person name="Chen J."/>
            <person name="Wollam A."/>
            <person name="Pepin K.H."/>
            <person name="Johnson M."/>
            <person name="Bhonagiri V."/>
            <person name="Zhang X."/>
            <person name="Suruliraj S."/>
            <person name="Warren W."/>
            <person name="Chinwalla A."/>
            <person name="Mardis E.R."/>
            <person name="Wilson R.K."/>
        </authorList>
    </citation>
    <scope>NUCLEOTIDE SEQUENCE [LARGE SCALE GENOMIC DNA]</scope>
    <source>
        <strain evidence="5 6">F0399</strain>
    </source>
</reference>
<comment type="caution">
    <text evidence="5">The sequence shown here is derived from an EMBL/GenBank/DDBJ whole genome shotgun (WGS) entry which is preliminary data.</text>
</comment>
<dbReference type="PANTHER" id="PTHR10357:SF179">
    <property type="entry name" value="NEUTRAL AND BASIC AMINO ACID TRANSPORT PROTEIN RBAT"/>
    <property type="match status" value="1"/>
</dbReference>
<keyword evidence="6" id="KW-1185">Reference proteome</keyword>
<dbReference type="FunFam" id="3.20.20.80:FF:000064">
    <property type="entry name" value="Oligo-1,6-glucosidase"/>
    <property type="match status" value="1"/>
</dbReference>
<sequence length="573" mass="63850">MLATSPVATGEAHITKGTSMKATKWWQNTAVYQIYPKSFNDTTGSGTGDLRGITEKLDYLKDLGAGALWLTPVYPSPMVDNGYDISDYTGINPQFGTLADMEELIAEAKKRDMRIVMDLVYNHSSDQHPWFIESKSSRNNAKSGWYIWRDAKEGGSAPTNWRGIFGGSAWTYCAERDQYYLHTFAEAQPDLNWENPEVRAALFAAANFWLDKGVGGFRIDAITYIKKPAVFEDGTPDAADGMVSVHTMTANTPGILDFLHEFRREVFDGHDIFTVGEANGVSVAELPDWVGENGVFSMLFEFAHVLVPYEDGECWSKMVPWKLTKLKGALSASQAGVAKEGWYPIYFENHDRARSVNYFFPKGGDARLAAKALATILMTLRGTPFIYEGEELGMTNVKWDTIDAYDDISSHGQYELALKEGFSPAEALSFVHFNSRDNARTPMQWNDTANAGFTTGTPWLPANENYHTINAAAEEADADSVLNYYKQIIRLRKTNPVLLNGVYEELLAENEQIYAFSRTEGNRRIVTAVNFSAEEAQLPAGFLRGVRLIGSYADAPKAALRPLEAVVYEEEVK</sequence>
<dbReference type="SMART" id="SM00642">
    <property type="entry name" value="Aamy"/>
    <property type="match status" value="1"/>
</dbReference>
<dbReference type="Pfam" id="PF00128">
    <property type="entry name" value="Alpha-amylase"/>
    <property type="match status" value="1"/>
</dbReference>
<dbReference type="Proteomes" id="UP000004633">
    <property type="component" value="Unassembled WGS sequence"/>
</dbReference>
<evidence type="ECO:0000256" key="3">
    <source>
        <dbReference type="ARBA" id="ARBA00023295"/>
    </source>
</evidence>
<evidence type="ECO:0000256" key="2">
    <source>
        <dbReference type="ARBA" id="ARBA00022801"/>
    </source>
</evidence>